<dbReference type="PANTHER" id="PTHR36455:SF1">
    <property type="entry name" value="BLR8292 PROTEIN"/>
    <property type="match status" value="1"/>
</dbReference>
<evidence type="ECO:0000313" key="3">
    <source>
        <dbReference type="Proteomes" id="UP000006764"/>
    </source>
</evidence>
<dbReference type="KEGG" id="apac:S7S_03485"/>
<dbReference type="KEGG" id="apac:S7S_07040"/>
<dbReference type="STRING" id="391936.S7S_03485"/>
<reference evidence="1 3" key="1">
    <citation type="journal article" date="2012" name="J. Bacteriol.">
        <title>Genome sequence of an alkane-degrading bacterium, Alcanivorax pacificus type strain W11-5, isolated from deep sea sediment.</title>
        <authorList>
            <person name="Lai Q."/>
            <person name="Shao Z."/>
        </authorList>
    </citation>
    <scope>NUCLEOTIDE SEQUENCE [LARGE SCALE GENOMIC DNA]</scope>
    <source>
        <strain evidence="1 3">W11-5</strain>
    </source>
</reference>
<evidence type="ECO:0000313" key="1">
    <source>
        <dbReference type="EMBL" id="AJD47119.1"/>
    </source>
</evidence>
<sequence>MIRIEAIWMATEPLDMRAGPDTALARVVQVFGEARPHCAYLFANKRGNRMKVLVHDGFGLWLAARRLHQGGFVWGGLSQGERIALTSEQLQALVVGLPWHQVGCDRGIAIL</sequence>
<dbReference type="OrthoDB" id="4956084at2"/>
<dbReference type="NCBIfam" id="NF033819">
    <property type="entry name" value="IS66_TnpB"/>
    <property type="match status" value="1"/>
</dbReference>
<dbReference type="PANTHER" id="PTHR36455">
    <property type="match status" value="1"/>
</dbReference>
<dbReference type="Pfam" id="PF05717">
    <property type="entry name" value="TnpB_IS66"/>
    <property type="match status" value="1"/>
</dbReference>
<evidence type="ECO:0000313" key="2">
    <source>
        <dbReference type="EMBL" id="AJD47824.1"/>
    </source>
</evidence>
<organism evidence="1 3">
    <name type="scientific">Isoalcanivorax pacificus W11-5</name>
    <dbReference type="NCBI Taxonomy" id="391936"/>
    <lineage>
        <taxon>Bacteria</taxon>
        <taxon>Pseudomonadati</taxon>
        <taxon>Pseudomonadota</taxon>
        <taxon>Gammaproteobacteria</taxon>
        <taxon>Oceanospirillales</taxon>
        <taxon>Alcanivoracaceae</taxon>
        <taxon>Isoalcanivorax</taxon>
    </lineage>
</organism>
<name>A0A0B4XG98_9GAMM</name>
<dbReference type="RefSeq" id="WP_041025929.1">
    <property type="nucleotide sequence ID" value="NZ_CP004387.1"/>
</dbReference>
<dbReference type="EMBL" id="CP004387">
    <property type="protein sequence ID" value="AJD47824.1"/>
    <property type="molecule type" value="Genomic_DNA"/>
</dbReference>
<dbReference type="AlphaFoldDB" id="A0A0B4XG98"/>
<protein>
    <submittedName>
        <fullName evidence="1">IS66 Orf2 family protein</fullName>
    </submittedName>
</protein>
<gene>
    <name evidence="1" type="ORF">S7S_03485</name>
    <name evidence="2" type="ORF">S7S_07040</name>
</gene>
<proteinExistence type="predicted"/>
<dbReference type="InterPro" id="IPR008878">
    <property type="entry name" value="Transposase_IS66_Orf2"/>
</dbReference>
<reference evidence="1" key="2">
    <citation type="submission" date="2013-03" db="EMBL/GenBank/DDBJ databases">
        <authorList>
            <person name="Lai Q."/>
            <person name="Shao Z."/>
        </authorList>
    </citation>
    <scope>NUCLEOTIDE SEQUENCE</scope>
    <source>
        <strain evidence="1">W11-5</strain>
    </source>
</reference>
<dbReference type="Proteomes" id="UP000006764">
    <property type="component" value="Chromosome"/>
</dbReference>
<dbReference type="HOGENOM" id="CLU_128110_0_3_6"/>
<keyword evidence="3" id="KW-1185">Reference proteome</keyword>
<accession>A0A0B4XG98</accession>
<dbReference type="EMBL" id="CP004387">
    <property type="protein sequence ID" value="AJD47119.1"/>
    <property type="molecule type" value="Genomic_DNA"/>
</dbReference>